<name>V2XBL6_MONRO</name>
<evidence type="ECO:0000313" key="2">
    <source>
        <dbReference type="Proteomes" id="UP000017559"/>
    </source>
</evidence>
<proteinExistence type="predicted"/>
<dbReference type="OrthoDB" id="2854608at2759"/>
<protein>
    <submittedName>
        <fullName evidence="1">Uncharacterized protein</fullName>
    </submittedName>
</protein>
<comment type="caution">
    <text evidence="1">The sequence shown here is derived from an EMBL/GenBank/DDBJ whole genome shotgun (WGS) entry which is preliminary data.</text>
</comment>
<sequence length="130" mass="14333">MNVASQDNENYGIITPAAGTKVPIDEPLEVLFNPSRYFKESARNIDVYLISGTPEPKFGHGAKEVVTEMKPNTDVTSNGITTPAYKLSVDLTELDALLPGERTLLIKERYNGYQVSDAMAFWSVSFSVTK</sequence>
<accession>V2XBL6</accession>
<evidence type="ECO:0000313" key="1">
    <source>
        <dbReference type="EMBL" id="ESK89890.1"/>
    </source>
</evidence>
<dbReference type="KEGG" id="mrr:Moror_805"/>
<keyword evidence="2" id="KW-1185">Reference proteome</keyword>
<dbReference type="EMBL" id="AWSO01000505">
    <property type="protein sequence ID" value="ESK89890.1"/>
    <property type="molecule type" value="Genomic_DNA"/>
</dbReference>
<dbReference type="AlphaFoldDB" id="V2XBL6"/>
<dbReference type="HOGENOM" id="CLU_1907227_0_0_1"/>
<gene>
    <name evidence="1" type="ORF">Moror_805</name>
</gene>
<reference evidence="1 2" key="1">
    <citation type="journal article" date="2014" name="BMC Genomics">
        <title>Genome and secretome analysis of the hemibiotrophic fungal pathogen, Moniliophthora roreri, which causes frosty pod rot disease of cacao: mechanisms of the biotrophic and necrotrophic phases.</title>
        <authorList>
            <person name="Meinhardt L.W."/>
            <person name="Costa G.G.L."/>
            <person name="Thomazella D.P.T."/>
            <person name="Teixeira P.J.P.L."/>
            <person name="Carazzolle M.F."/>
            <person name="Schuster S.C."/>
            <person name="Carlson J.E."/>
            <person name="Guiltinan M.J."/>
            <person name="Mieczkowski P."/>
            <person name="Farmer A."/>
            <person name="Ramaraj T."/>
            <person name="Crozier J."/>
            <person name="Davis R.E."/>
            <person name="Shao J."/>
            <person name="Melnick R.L."/>
            <person name="Pereira G.A.G."/>
            <person name="Bailey B.A."/>
        </authorList>
    </citation>
    <scope>NUCLEOTIDE SEQUENCE [LARGE SCALE GENOMIC DNA]</scope>
    <source>
        <strain evidence="1 2">MCA 2997</strain>
    </source>
</reference>
<dbReference type="Proteomes" id="UP000017559">
    <property type="component" value="Unassembled WGS sequence"/>
</dbReference>
<organism evidence="1 2">
    <name type="scientific">Moniliophthora roreri (strain MCA 2997)</name>
    <name type="common">Cocoa frosty pod rot fungus</name>
    <name type="synonym">Crinipellis roreri</name>
    <dbReference type="NCBI Taxonomy" id="1381753"/>
    <lineage>
        <taxon>Eukaryota</taxon>
        <taxon>Fungi</taxon>
        <taxon>Dikarya</taxon>
        <taxon>Basidiomycota</taxon>
        <taxon>Agaricomycotina</taxon>
        <taxon>Agaricomycetes</taxon>
        <taxon>Agaricomycetidae</taxon>
        <taxon>Agaricales</taxon>
        <taxon>Marasmiineae</taxon>
        <taxon>Marasmiaceae</taxon>
        <taxon>Moniliophthora</taxon>
    </lineage>
</organism>